<reference evidence="2" key="1">
    <citation type="submission" date="2019-11" db="EMBL/GenBank/DDBJ databases">
        <authorList>
            <person name="Feng L."/>
        </authorList>
    </citation>
    <scope>NUCLEOTIDE SEQUENCE</scope>
    <source>
        <strain evidence="2">AhadrusLFYP4</strain>
    </source>
</reference>
<dbReference type="SUPFAM" id="SSF49265">
    <property type="entry name" value="Fibronectin type III"/>
    <property type="match status" value="1"/>
</dbReference>
<feature type="signal peptide" evidence="1">
    <location>
        <begin position="1"/>
        <end position="21"/>
    </location>
</feature>
<evidence type="ECO:0008006" key="3">
    <source>
        <dbReference type="Google" id="ProtNLM"/>
    </source>
</evidence>
<name>A0A6N2UWN3_ANAHA</name>
<dbReference type="RefSeq" id="WP_156723873.1">
    <property type="nucleotide sequence ID" value="NZ_CACRSX010000039.1"/>
</dbReference>
<dbReference type="AlphaFoldDB" id="A0A6N2UWN3"/>
<dbReference type="InterPro" id="IPR036116">
    <property type="entry name" value="FN3_sf"/>
</dbReference>
<accession>A0A6N2UWN3</accession>
<feature type="chain" id="PRO_5038480455" description="Fibronectin type-III domain-containing protein" evidence="1">
    <location>
        <begin position="22"/>
        <end position="315"/>
    </location>
</feature>
<protein>
    <recommendedName>
        <fullName evidence="3">Fibronectin type-III domain-containing protein</fullName>
    </recommendedName>
</protein>
<evidence type="ECO:0000256" key="1">
    <source>
        <dbReference type="SAM" id="SignalP"/>
    </source>
</evidence>
<dbReference type="EMBL" id="CACRSX010000039">
    <property type="protein sequence ID" value="VYT22158.1"/>
    <property type="molecule type" value="Genomic_DNA"/>
</dbReference>
<sequence length="315" mass="35665">MVKFLKKITFAMVLFGMAVCAAPKDAKADVGIIKMAGYTDNSITVEWQPQNNPNYKVNNYSIKDQETGQVLWTGDADTVKATIQKPKGYIGVWELLSNRTYTTGYGVTLDAHVDFIYVNTTPADMTKKQFGITDLYPNKKQIMFDINAPEGQSGVQFEVYNAKKKRIVSKDSGNLAGEMMKYAKDSAYRYRARCYYYNDTMRQNYYGNWSANRYFAVPSVKVKKSTAKKGINVTLKKGAGISKYTVYVSKKYNRGYKKAKTVKVAKKKTYSLSLKKYGKKKIKKGTYFVKVVPTIKDGNKTYQSETTAIEVVCVR</sequence>
<gene>
    <name evidence="2" type="ORF">AHLFYP4_02130</name>
</gene>
<organism evidence="2">
    <name type="scientific">Anaerostipes hadrus</name>
    <dbReference type="NCBI Taxonomy" id="649756"/>
    <lineage>
        <taxon>Bacteria</taxon>
        <taxon>Bacillati</taxon>
        <taxon>Bacillota</taxon>
        <taxon>Clostridia</taxon>
        <taxon>Lachnospirales</taxon>
        <taxon>Lachnospiraceae</taxon>
        <taxon>Anaerostipes</taxon>
    </lineage>
</organism>
<proteinExistence type="predicted"/>
<evidence type="ECO:0000313" key="2">
    <source>
        <dbReference type="EMBL" id="VYT22158.1"/>
    </source>
</evidence>
<keyword evidence="1" id="KW-0732">Signal</keyword>